<proteinExistence type="predicted"/>
<dbReference type="InterPro" id="IPR011005">
    <property type="entry name" value="Dihydropteroate_synth-like_sf"/>
</dbReference>
<dbReference type="Gene3D" id="3.20.20.20">
    <property type="entry name" value="Dihydropteroate synthase-like"/>
    <property type="match status" value="1"/>
</dbReference>
<dbReference type="OrthoDB" id="4029442at2"/>
<dbReference type="Pfam" id="PF20123">
    <property type="entry name" value="DUF6513"/>
    <property type="match status" value="1"/>
</dbReference>
<organism evidence="2 3">
    <name type="scientific">Rubripirellula reticaptiva</name>
    <dbReference type="NCBI Taxonomy" id="2528013"/>
    <lineage>
        <taxon>Bacteria</taxon>
        <taxon>Pseudomonadati</taxon>
        <taxon>Planctomycetota</taxon>
        <taxon>Planctomycetia</taxon>
        <taxon>Pirellulales</taxon>
        <taxon>Pirellulaceae</taxon>
        <taxon>Rubripirellula</taxon>
    </lineage>
</organism>
<reference evidence="2 3" key="1">
    <citation type="submission" date="2019-02" db="EMBL/GenBank/DDBJ databases">
        <title>Deep-cultivation of Planctomycetes and their phenomic and genomic characterization uncovers novel biology.</title>
        <authorList>
            <person name="Wiegand S."/>
            <person name="Jogler M."/>
            <person name="Boedeker C."/>
            <person name="Pinto D."/>
            <person name="Vollmers J."/>
            <person name="Rivas-Marin E."/>
            <person name="Kohn T."/>
            <person name="Peeters S.H."/>
            <person name="Heuer A."/>
            <person name="Rast P."/>
            <person name="Oberbeckmann S."/>
            <person name="Bunk B."/>
            <person name="Jeske O."/>
            <person name="Meyerdierks A."/>
            <person name="Storesund J.E."/>
            <person name="Kallscheuer N."/>
            <person name="Luecker S."/>
            <person name="Lage O.M."/>
            <person name="Pohl T."/>
            <person name="Merkel B.J."/>
            <person name="Hornburger P."/>
            <person name="Mueller R.-W."/>
            <person name="Bruemmer F."/>
            <person name="Labrenz M."/>
            <person name="Spormann A.M."/>
            <person name="Op Den Camp H."/>
            <person name="Overmann J."/>
            <person name="Amann R."/>
            <person name="Jetten M.S.M."/>
            <person name="Mascher T."/>
            <person name="Medema M.H."/>
            <person name="Devos D.P."/>
            <person name="Kaster A.-K."/>
            <person name="Ovreas L."/>
            <person name="Rohde M."/>
            <person name="Galperin M.Y."/>
            <person name="Jogler C."/>
        </authorList>
    </citation>
    <scope>NUCLEOTIDE SEQUENCE [LARGE SCALE GENOMIC DNA]</scope>
    <source>
        <strain evidence="2 3">Poly59</strain>
    </source>
</reference>
<evidence type="ECO:0000259" key="1">
    <source>
        <dbReference type="PROSITE" id="PS50972"/>
    </source>
</evidence>
<name>A0A5C6F4K8_9BACT</name>
<dbReference type="SUPFAM" id="SSF51717">
    <property type="entry name" value="Dihydropteroate synthetase-like"/>
    <property type="match status" value="1"/>
</dbReference>
<evidence type="ECO:0000313" key="2">
    <source>
        <dbReference type="EMBL" id="TWU55450.1"/>
    </source>
</evidence>
<dbReference type="PROSITE" id="PS50972">
    <property type="entry name" value="PTERIN_BINDING"/>
    <property type="match status" value="1"/>
</dbReference>
<dbReference type="AlphaFoldDB" id="A0A5C6F4K8"/>
<dbReference type="GO" id="GO:0042558">
    <property type="term" value="P:pteridine-containing compound metabolic process"/>
    <property type="evidence" value="ECO:0007669"/>
    <property type="project" value="InterPro"/>
</dbReference>
<evidence type="ECO:0000313" key="3">
    <source>
        <dbReference type="Proteomes" id="UP000317977"/>
    </source>
</evidence>
<sequence length="472" mass="52393">MKTTLEAAPNHHYHFVTGRLAEAAVRSIVDELSTKHSFAYSIGVMPITVAALMTPRWLKRHLEIPDQATHVIVPGYCENGIAELSGTLAIPVICGPNDCRAMPELFGGKQIQEEFGEYTIDIIAEINHAPRRSINEVVQAAKRLSNDGANVIDFGCDPSTRCVSIGDYIAAIVDEGLRVSVDTFDTWEASEATSRGASLVLSVNASNRDASVDWGCEVVAIPDVPGDEKSFKKTIEFLSSRNVPFRLDPILEPIGSGFADSLVRYAQTRATYPDAAMMMGIGNLTELSDVDSAGLNFMLLAICEELKIHSVLTTQVINWARSSVRECDLARRLTHYSLKHGIPPKRLSDGLVMLRDSRLRPYPSDALSSLANSVKDNNYRLFAQDNELHLISAGLHLRDNDPFRLFQRLMQESVSDNVDPGHAFYLGYEMAKASIALTLGKQYEQDQALDWGILTKHEDLHRIKRQSRHFKQ</sequence>
<accession>A0A5C6F4K8</accession>
<dbReference type="EMBL" id="SJPX01000002">
    <property type="protein sequence ID" value="TWU55450.1"/>
    <property type="molecule type" value="Genomic_DNA"/>
</dbReference>
<gene>
    <name evidence="2" type="ORF">Poly59_17490</name>
</gene>
<feature type="domain" description="Pterin-binding" evidence="1">
    <location>
        <begin position="112"/>
        <end position="368"/>
    </location>
</feature>
<dbReference type="RefSeq" id="WP_146533635.1">
    <property type="nucleotide sequence ID" value="NZ_SJPX01000002.1"/>
</dbReference>
<dbReference type="InterPro" id="IPR045406">
    <property type="entry name" value="DUF6513"/>
</dbReference>
<comment type="caution">
    <text evidence="2">The sequence shown here is derived from an EMBL/GenBank/DDBJ whole genome shotgun (WGS) entry which is preliminary data.</text>
</comment>
<protein>
    <recommendedName>
        <fullName evidence="1">Pterin-binding domain-containing protein</fullName>
    </recommendedName>
</protein>
<dbReference type="Proteomes" id="UP000317977">
    <property type="component" value="Unassembled WGS sequence"/>
</dbReference>
<dbReference type="InterPro" id="IPR000489">
    <property type="entry name" value="Pterin-binding_dom"/>
</dbReference>
<keyword evidence="3" id="KW-1185">Reference proteome</keyword>